<evidence type="ECO:0000256" key="7">
    <source>
        <dbReference type="ARBA" id="ARBA00022692"/>
    </source>
</evidence>
<dbReference type="CDD" id="cd13899">
    <property type="entry name" value="CuRO_3_Fet3p"/>
    <property type="match status" value="1"/>
</dbReference>
<dbReference type="InterPro" id="IPR011707">
    <property type="entry name" value="Cu-oxidase-like_N"/>
</dbReference>
<dbReference type="OrthoDB" id="2121828at2759"/>
<evidence type="ECO:0000256" key="9">
    <source>
        <dbReference type="ARBA" id="ARBA00022729"/>
    </source>
</evidence>
<feature type="region of interest" description="Disordered" evidence="19">
    <location>
        <begin position="828"/>
        <end position="865"/>
    </location>
</feature>
<evidence type="ECO:0000256" key="11">
    <source>
        <dbReference type="ARBA" id="ARBA00022989"/>
    </source>
</evidence>
<dbReference type="GO" id="GO:0005886">
    <property type="term" value="C:plasma membrane"/>
    <property type="evidence" value="ECO:0007669"/>
    <property type="project" value="UniProtKB-SubCell"/>
</dbReference>
<dbReference type="GO" id="GO:0010106">
    <property type="term" value="P:cellular response to iron ion starvation"/>
    <property type="evidence" value="ECO:0007669"/>
    <property type="project" value="TreeGrafter"/>
</dbReference>
<evidence type="ECO:0000256" key="3">
    <source>
        <dbReference type="ARBA" id="ARBA00010609"/>
    </source>
</evidence>
<sequence length="865" mass="98493">MLLLNVLFWCSLVAGVFAKTHEYHFEATYVNASPDGIKERRVVGINNEWPIPTIRVTKGDRVVIHYTNGLQDRNSSLHFHGLFQHHTNSMDGPEYVTQCPIAPGQGFLYNFTVEDQAGTYWYHSHSGTQYGDGLRGLFIIEEKEKSDYPFEFDEEVSLSVSDWYHSEGPELMKKFLSRYNPTGAEPVPQNSLFNDTRNVTWDVKPDTTYFVRVVNMGLFVSQYLKLEGHTFTIVEVDGVYVEPQETDSLYLSVAQRVGILLHTKSTANENYRFLNILDEDMLDLLPEDLQLVSTNWVRYNDYKPLPEVFPIGYHHYEKLIESLKPFDDFKLNPFDKEEALPEPDHKVELNFVMDNLGDGVNYAFFNDISYVAPKVPTLLTVLSSGDLATNERIYGSNTNSFVLQHNDIIEIVLNNMDDGKHPFHLHGHTFQVLFRSEGDDDEPEVYDPENPDHNKFAKHPVVRDTVMVNPNGFIVLRFKANNPGVWLFHCHVDWHLEQGLSVTFIEAPLEIQNSELPLPKSHFDACEALNMSSKGNAAGNYGELHQEWLDLTGEPLQYPPLPEGFTAKGYLALFMCIVAALYGVLSIYKYGMEDVNSEENEALLQKLYTILKDNDALDENEESTMFTLNSNGERLFEWAFGKKLTPQERLRKNQRALEKTQRELTRETTKLQSQEKKLISEIKKSAKLGQIASAKIQAKDLIRTKNYIVKFNSMKAQLQAILLRIQSVRSNQQMATSMRDATRLLSGMNRTMNLPQLSRITQEFAKENDLMDQKQDFMDDAIDDAMAMDDEDELGEDEQVDEILGKVLDEIGVDLNSNLKDTPTLINVNNESSINNGKVAQALGGDGGANNDEDDLQARLDSLKK</sequence>
<evidence type="ECO:0000256" key="18">
    <source>
        <dbReference type="SAM" id="Coils"/>
    </source>
</evidence>
<evidence type="ECO:0000256" key="4">
    <source>
        <dbReference type="ARBA" id="ARBA00022448"/>
    </source>
</evidence>
<keyword evidence="7" id="KW-0812">Transmembrane</keyword>
<dbReference type="Gene3D" id="6.10.140.1230">
    <property type="match status" value="1"/>
</dbReference>
<dbReference type="InterPro" id="IPR008972">
    <property type="entry name" value="Cupredoxin"/>
</dbReference>
<organism evidence="24 25">
    <name type="scientific">Hyphopichia burtonii NRRL Y-1933</name>
    <dbReference type="NCBI Taxonomy" id="984485"/>
    <lineage>
        <taxon>Eukaryota</taxon>
        <taxon>Fungi</taxon>
        <taxon>Dikarya</taxon>
        <taxon>Ascomycota</taxon>
        <taxon>Saccharomycotina</taxon>
        <taxon>Pichiomycetes</taxon>
        <taxon>Debaryomycetaceae</taxon>
        <taxon>Hyphopichia</taxon>
    </lineage>
</organism>
<keyword evidence="4" id="KW-0813">Transport</keyword>
<dbReference type="InterPro" id="IPR044130">
    <property type="entry name" value="CuRO_2_Fet3-like"/>
</dbReference>
<feature type="chain" id="PRO_5009162351" evidence="20">
    <location>
        <begin position="19"/>
        <end position="865"/>
    </location>
</feature>
<feature type="signal peptide" evidence="20">
    <location>
        <begin position="1"/>
        <end position="18"/>
    </location>
</feature>
<dbReference type="FunFam" id="2.60.40.420:FF:000024">
    <property type="entry name" value="FET5p Multicopper oxidase"/>
    <property type="match status" value="1"/>
</dbReference>
<dbReference type="AlphaFoldDB" id="A0A1E4RJH7"/>
<keyword evidence="8" id="KW-0479">Metal-binding</keyword>
<keyword evidence="13" id="KW-0408">Iron</keyword>
<dbReference type="InterPro" id="IPR033138">
    <property type="entry name" value="Cu_oxidase_CS"/>
</dbReference>
<dbReference type="InterPro" id="IPR005024">
    <property type="entry name" value="Snf7_fam"/>
</dbReference>
<dbReference type="PROSITE" id="PS00080">
    <property type="entry name" value="MULTICOPPER_OXIDASE2"/>
    <property type="match status" value="1"/>
</dbReference>
<dbReference type="InterPro" id="IPR011706">
    <property type="entry name" value="Cu-oxidase_C"/>
</dbReference>
<feature type="compositionally biased region" description="Polar residues" evidence="19">
    <location>
        <begin position="828"/>
        <end position="838"/>
    </location>
</feature>
<dbReference type="FunFam" id="2.60.40.420:FF:000022">
    <property type="entry name" value="FET5p Multicopper oxidase"/>
    <property type="match status" value="1"/>
</dbReference>
<evidence type="ECO:0000256" key="16">
    <source>
        <dbReference type="ARBA" id="ARBA00023136"/>
    </source>
</evidence>
<name>A0A1E4RJH7_9ASCO</name>
<keyword evidence="12" id="KW-0560">Oxidoreductase</keyword>
<keyword evidence="6" id="KW-0410">Iron transport</keyword>
<evidence type="ECO:0000256" key="5">
    <source>
        <dbReference type="ARBA" id="ARBA00022475"/>
    </source>
</evidence>
<evidence type="ECO:0000256" key="12">
    <source>
        <dbReference type="ARBA" id="ARBA00023002"/>
    </source>
</evidence>
<dbReference type="GeneID" id="30993035"/>
<dbReference type="Gene3D" id="2.60.40.420">
    <property type="entry name" value="Cupredoxins - blue copper proteins"/>
    <property type="match status" value="3"/>
</dbReference>
<dbReference type="Pfam" id="PF00394">
    <property type="entry name" value="Cu-oxidase"/>
    <property type="match status" value="1"/>
</dbReference>
<feature type="domain" description="Plastocyanin-like" evidence="22">
    <location>
        <begin position="370"/>
        <end position="508"/>
    </location>
</feature>
<dbReference type="EMBL" id="KV454540">
    <property type="protein sequence ID" value="ODV67428.1"/>
    <property type="molecule type" value="Genomic_DNA"/>
</dbReference>
<dbReference type="Pfam" id="PF07731">
    <property type="entry name" value="Cu-oxidase_2"/>
    <property type="match status" value="1"/>
</dbReference>
<evidence type="ECO:0000256" key="10">
    <source>
        <dbReference type="ARBA" id="ARBA00022737"/>
    </source>
</evidence>
<dbReference type="STRING" id="984485.A0A1E4RJH7"/>
<evidence type="ECO:0000256" key="17">
    <source>
        <dbReference type="ARBA" id="ARBA00023180"/>
    </source>
</evidence>
<keyword evidence="15" id="KW-0406">Ion transport</keyword>
<dbReference type="InterPro" id="IPR002355">
    <property type="entry name" value="Cu_oxidase_Cu_BS"/>
</dbReference>
<dbReference type="Proteomes" id="UP000095085">
    <property type="component" value="Unassembled WGS sequence"/>
</dbReference>
<evidence type="ECO:0000256" key="20">
    <source>
        <dbReference type="SAM" id="SignalP"/>
    </source>
</evidence>
<keyword evidence="9 20" id="KW-0732">Signal</keyword>
<evidence type="ECO:0000256" key="14">
    <source>
        <dbReference type="ARBA" id="ARBA00023008"/>
    </source>
</evidence>
<comment type="subcellular location">
    <subcellularLocation>
        <location evidence="2">Cell membrane</location>
        <topology evidence="2">Single-pass membrane protein</topology>
    </subcellularLocation>
</comment>
<dbReference type="PANTHER" id="PTHR11709:SF361">
    <property type="entry name" value="IRON TRANSPORT MULTICOPPER OXIDASE FET3"/>
    <property type="match status" value="1"/>
</dbReference>
<evidence type="ECO:0000256" key="2">
    <source>
        <dbReference type="ARBA" id="ARBA00004162"/>
    </source>
</evidence>
<dbReference type="RefSeq" id="XP_020076495.1">
    <property type="nucleotide sequence ID" value="XM_020218485.1"/>
</dbReference>
<comment type="cofactor">
    <cofactor evidence="1">
        <name>Cu cation</name>
        <dbReference type="ChEBI" id="CHEBI:23378"/>
    </cofactor>
</comment>
<feature type="coiled-coil region" evidence="18">
    <location>
        <begin position="647"/>
        <end position="677"/>
    </location>
</feature>
<evidence type="ECO:0000313" key="25">
    <source>
        <dbReference type="Proteomes" id="UP000095085"/>
    </source>
</evidence>
<evidence type="ECO:0000256" key="13">
    <source>
        <dbReference type="ARBA" id="ARBA00023004"/>
    </source>
</evidence>
<evidence type="ECO:0000313" key="24">
    <source>
        <dbReference type="EMBL" id="ODV67428.1"/>
    </source>
</evidence>
<proteinExistence type="inferred from homology"/>
<feature type="domain" description="Plastocyanin-like" evidence="21">
    <location>
        <begin position="155"/>
        <end position="275"/>
    </location>
</feature>
<accession>A0A1E4RJH7</accession>
<dbReference type="CDD" id="cd13851">
    <property type="entry name" value="CuRO_1_Fet3p"/>
    <property type="match status" value="1"/>
</dbReference>
<evidence type="ECO:0000259" key="23">
    <source>
        <dbReference type="Pfam" id="PF07732"/>
    </source>
</evidence>
<reference evidence="25" key="1">
    <citation type="submission" date="2016-05" db="EMBL/GenBank/DDBJ databases">
        <title>Comparative genomics of biotechnologically important yeasts.</title>
        <authorList>
            <consortium name="DOE Joint Genome Institute"/>
            <person name="Riley R."/>
            <person name="Haridas S."/>
            <person name="Wolfe K.H."/>
            <person name="Lopes M.R."/>
            <person name="Hittinger C.T."/>
            <person name="Goker M."/>
            <person name="Salamov A."/>
            <person name="Wisecaver J."/>
            <person name="Long T.M."/>
            <person name="Aerts A.L."/>
            <person name="Barry K."/>
            <person name="Choi C."/>
            <person name="Clum A."/>
            <person name="Coughlan A.Y."/>
            <person name="Deshpande S."/>
            <person name="Douglass A.P."/>
            <person name="Hanson S.J."/>
            <person name="Klenk H.-P."/>
            <person name="Labutti K."/>
            <person name="Lapidus A."/>
            <person name="Lindquist E."/>
            <person name="Lipzen A."/>
            <person name="Meier-Kolthoff J.P."/>
            <person name="Ohm R.A."/>
            <person name="Otillar R.P."/>
            <person name="Pangilinan J."/>
            <person name="Peng Y."/>
            <person name="Rokas A."/>
            <person name="Rosa C.A."/>
            <person name="Scheuner C."/>
            <person name="Sibirny A.A."/>
            <person name="Slot J.C."/>
            <person name="Stielow J.B."/>
            <person name="Sun H."/>
            <person name="Kurtzman C.P."/>
            <person name="Blackwell M."/>
            <person name="Grigoriev I.V."/>
            <person name="Jeffries T.W."/>
        </authorList>
    </citation>
    <scope>NUCLEOTIDE SEQUENCE [LARGE SCALE GENOMIC DNA]</scope>
    <source>
        <strain evidence="25">NRRL Y-1933</strain>
    </source>
</reference>
<evidence type="ECO:0000259" key="22">
    <source>
        <dbReference type="Pfam" id="PF07731"/>
    </source>
</evidence>
<evidence type="ECO:0000256" key="8">
    <source>
        <dbReference type="ARBA" id="ARBA00022723"/>
    </source>
</evidence>
<dbReference type="GO" id="GO:0004322">
    <property type="term" value="F:ferroxidase activity"/>
    <property type="evidence" value="ECO:0007669"/>
    <property type="project" value="TreeGrafter"/>
</dbReference>
<evidence type="ECO:0000256" key="15">
    <source>
        <dbReference type="ARBA" id="ARBA00023065"/>
    </source>
</evidence>
<evidence type="ECO:0000259" key="21">
    <source>
        <dbReference type="Pfam" id="PF00394"/>
    </source>
</evidence>
<keyword evidence="16" id="KW-0472">Membrane</keyword>
<protein>
    <submittedName>
        <fullName evidence="24">Uncharacterized protein</fullName>
    </submittedName>
</protein>
<dbReference type="GO" id="GO:0005507">
    <property type="term" value="F:copper ion binding"/>
    <property type="evidence" value="ECO:0007669"/>
    <property type="project" value="InterPro"/>
</dbReference>
<dbReference type="Pfam" id="PF07732">
    <property type="entry name" value="Cu-oxidase_3"/>
    <property type="match status" value="1"/>
</dbReference>
<keyword evidence="10" id="KW-0677">Repeat</keyword>
<dbReference type="InterPro" id="IPR045087">
    <property type="entry name" value="Cu-oxidase_fam"/>
</dbReference>
<dbReference type="SUPFAM" id="SSF49503">
    <property type="entry name" value="Cupredoxins"/>
    <property type="match status" value="3"/>
</dbReference>
<gene>
    <name evidence="24" type="ORF">HYPBUDRAFT_10642</name>
</gene>
<keyword evidence="5" id="KW-1003">Cell membrane</keyword>
<dbReference type="CDD" id="cd13877">
    <property type="entry name" value="CuRO_2_Fet3p_like"/>
    <property type="match status" value="1"/>
</dbReference>
<keyword evidence="14" id="KW-0186">Copper</keyword>
<keyword evidence="17" id="KW-0325">Glycoprotein</keyword>
<dbReference type="PANTHER" id="PTHR11709">
    <property type="entry name" value="MULTI-COPPER OXIDASE"/>
    <property type="match status" value="1"/>
</dbReference>
<dbReference type="Pfam" id="PF03357">
    <property type="entry name" value="Snf7"/>
    <property type="match status" value="1"/>
</dbReference>
<feature type="domain" description="Plastocyanin-like" evidence="23">
    <location>
        <begin position="27"/>
        <end position="144"/>
    </location>
</feature>
<dbReference type="PROSITE" id="PS00079">
    <property type="entry name" value="MULTICOPPER_OXIDASE1"/>
    <property type="match status" value="2"/>
</dbReference>
<dbReference type="InterPro" id="IPR001117">
    <property type="entry name" value="Cu-oxidase_2nd"/>
</dbReference>
<evidence type="ECO:0000256" key="1">
    <source>
        <dbReference type="ARBA" id="ARBA00001935"/>
    </source>
</evidence>
<evidence type="ECO:0000256" key="19">
    <source>
        <dbReference type="SAM" id="MobiDB-lite"/>
    </source>
</evidence>
<dbReference type="GO" id="GO:0033215">
    <property type="term" value="P:reductive iron assimilation"/>
    <property type="evidence" value="ECO:0007669"/>
    <property type="project" value="TreeGrafter"/>
</dbReference>
<comment type="similarity">
    <text evidence="3">Belongs to the multicopper oxidase family.</text>
</comment>
<evidence type="ECO:0000256" key="6">
    <source>
        <dbReference type="ARBA" id="ARBA00022496"/>
    </source>
</evidence>
<feature type="compositionally biased region" description="Basic and acidic residues" evidence="19">
    <location>
        <begin position="856"/>
        <end position="865"/>
    </location>
</feature>
<dbReference type="GO" id="GO:0007034">
    <property type="term" value="P:vacuolar transport"/>
    <property type="evidence" value="ECO:0007669"/>
    <property type="project" value="InterPro"/>
</dbReference>
<keyword evidence="25" id="KW-1185">Reference proteome</keyword>
<dbReference type="FunFam" id="2.60.40.420:FF:000025">
    <property type="entry name" value="FET5p Multicopper oxidase"/>
    <property type="match status" value="1"/>
</dbReference>
<keyword evidence="18" id="KW-0175">Coiled coil</keyword>
<keyword evidence="11" id="KW-1133">Transmembrane helix</keyword>